<evidence type="ECO:0000313" key="2">
    <source>
        <dbReference type="Proteomes" id="UP000828390"/>
    </source>
</evidence>
<reference evidence="1" key="2">
    <citation type="submission" date="2020-11" db="EMBL/GenBank/DDBJ databases">
        <authorList>
            <person name="McCartney M.A."/>
            <person name="Auch B."/>
            <person name="Kono T."/>
            <person name="Mallez S."/>
            <person name="Becker A."/>
            <person name="Gohl D.M."/>
            <person name="Silverstein K.A.T."/>
            <person name="Koren S."/>
            <person name="Bechman K.B."/>
            <person name="Herman A."/>
            <person name="Abrahante J.E."/>
            <person name="Garbe J."/>
        </authorList>
    </citation>
    <scope>NUCLEOTIDE SEQUENCE</scope>
    <source>
        <strain evidence="1">Duluth1</strain>
        <tissue evidence="1">Whole animal</tissue>
    </source>
</reference>
<organism evidence="1 2">
    <name type="scientific">Dreissena polymorpha</name>
    <name type="common">Zebra mussel</name>
    <name type="synonym">Mytilus polymorpha</name>
    <dbReference type="NCBI Taxonomy" id="45954"/>
    <lineage>
        <taxon>Eukaryota</taxon>
        <taxon>Metazoa</taxon>
        <taxon>Spiralia</taxon>
        <taxon>Lophotrochozoa</taxon>
        <taxon>Mollusca</taxon>
        <taxon>Bivalvia</taxon>
        <taxon>Autobranchia</taxon>
        <taxon>Heteroconchia</taxon>
        <taxon>Euheterodonta</taxon>
        <taxon>Imparidentia</taxon>
        <taxon>Neoheterodontei</taxon>
        <taxon>Myida</taxon>
        <taxon>Dreissenoidea</taxon>
        <taxon>Dreissenidae</taxon>
        <taxon>Dreissena</taxon>
    </lineage>
</organism>
<protein>
    <recommendedName>
        <fullName evidence="3">ShKT domain-containing protein</fullName>
    </recommendedName>
</protein>
<gene>
    <name evidence="1" type="ORF">DPMN_189230</name>
</gene>
<proteinExistence type="predicted"/>
<dbReference type="Proteomes" id="UP000828390">
    <property type="component" value="Unassembled WGS sequence"/>
</dbReference>
<evidence type="ECO:0008006" key="3">
    <source>
        <dbReference type="Google" id="ProtNLM"/>
    </source>
</evidence>
<keyword evidence="2" id="KW-1185">Reference proteome</keyword>
<accession>A0A9D4IAU1</accession>
<sequence length="115" mass="12783">MLHSGNDVLYNMGCQNNQLCSSSVDPIGIIGRSIQSLQQYSCHECCSNNRCNDQLCKHRKPTSCIDDATLDCSRLNSIINVCADVHHAKTICPKFCGLCQLVDGNWGDWGEWSFV</sequence>
<reference evidence="1" key="1">
    <citation type="journal article" date="2019" name="bioRxiv">
        <title>The Genome of the Zebra Mussel, Dreissena polymorpha: A Resource for Invasive Species Research.</title>
        <authorList>
            <person name="McCartney M.A."/>
            <person name="Auch B."/>
            <person name="Kono T."/>
            <person name="Mallez S."/>
            <person name="Zhang Y."/>
            <person name="Obille A."/>
            <person name="Becker A."/>
            <person name="Abrahante J.E."/>
            <person name="Garbe J."/>
            <person name="Badalamenti J.P."/>
            <person name="Herman A."/>
            <person name="Mangelson H."/>
            <person name="Liachko I."/>
            <person name="Sullivan S."/>
            <person name="Sone E.D."/>
            <person name="Koren S."/>
            <person name="Silverstein K.A.T."/>
            <person name="Beckman K.B."/>
            <person name="Gohl D.M."/>
        </authorList>
    </citation>
    <scope>NUCLEOTIDE SEQUENCE</scope>
    <source>
        <strain evidence="1">Duluth1</strain>
        <tissue evidence="1">Whole animal</tissue>
    </source>
</reference>
<evidence type="ECO:0000313" key="1">
    <source>
        <dbReference type="EMBL" id="KAH3754554.1"/>
    </source>
</evidence>
<name>A0A9D4IAU1_DREPO</name>
<comment type="caution">
    <text evidence="1">The sequence shown here is derived from an EMBL/GenBank/DDBJ whole genome shotgun (WGS) entry which is preliminary data.</text>
</comment>
<dbReference type="EMBL" id="JAIWYP010000010">
    <property type="protein sequence ID" value="KAH3754554.1"/>
    <property type="molecule type" value="Genomic_DNA"/>
</dbReference>
<dbReference type="OrthoDB" id="446173at2759"/>
<dbReference type="AlphaFoldDB" id="A0A9D4IAU1"/>